<gene>
    <name evidence="1" type="ORF">EX895_005448</name>
</gene>
<name>A0A4U7KPW3_9BASI</name>
<dbReference type="InterPro" id="IPR029058">
    <property type="entry name" value="AB_hydrolase_fold"/>
</dbReference>
<evidence type="ECO:0008006" key="3">
    <source>
        <dbReference type="Google" id="ProtNLM"/>
    </source>
</evidence>
<sequence>MVNSLYDLYRKSGPIAAMEAFTGGLAIGDEGALMRSLMHPGHSDEIRANTQFWFEFELRQYPSSKDDLDRVVALKDKFVPAAGAASGDEVGVGPVASLAHAAGKPILRLAGGHLGHMSDPKAWAKDLLDGLSKQ</sequence>
<comment type="caution">
    <text evidence="1">The sequence shown here is derived from an EMBL/GenBank/DDBJ whole genome shotgun (WGS) entry which is preliminary data.</text>
</comment>
<dbReference type="OrthoDB" id="3357234at2759"/>
<organism evidence="1 2">
    <name type="scientific">Sporisorium graminicola</name>
    <dbReference type="NCBI Taxonomy" id="280036"/>
    <lineage>
        <taxon>Eukaryota</taxon>
        <taxon>Fungi</taxon>
        <taxon>Dikarya</taxon>
        <taxon>Basidiomycota</taxon>
        <taxon>Ustilaginomycotina</taxon>
        <taxon>Ustilaginomycetes</taxon>
        <taxon>Ustilaginales</taxon>
        <taxon>Ustilaginaceae</taxon>
        <taxon>Sporisorium</taxon>
    </lineage>
</organism>
<dbReference type="GeneID" id="40728343"/>
<proteinExistence type="predicted"/>
<dbReference type="EMBL" id="SRRM01000019">
    <property type="protein sequence ID" value="TKY85907.1"/>
    <property type="molecule type" value="Genomic_DNA"/>
</dbReference>
<protein>
    <recommendedName>
        <fullName evidence="3">AB hydrolase-1 domain-containing protein</fullName>
    </recommendedName>
</protein>
<dbReference type="RefSeq" id="XP_029737892.1">
    <property type="nucleotide sequence ID" value="XM_029886040.1"/>
</dbReference>
<dbReference type="AlphaFoldDB" id="A0A4U7KPW3"/>
<dbReference type="KEGG" id="sgra:EX895_005448"/>
<accession>A0A4U7KPW3</accession>
<evidence type="ECO:0000313" key="2">
    <source>
        <dbReference type="Proteomes" id="UP000306050"/>
    </source>
</evidence>
<keyword evidence="2" id="KW-1185">Reference proteome</keyword>
<evidence type="ECO:0000313" key="1">
    <source>
        <dbReference type="EMBL" id="TKY85907.1"/>
    </source>
</evidence>
<dbReference type="Gene3D" id="3.40.50.1820">
    <property type="entry name" value="alpha/beta hydrolase"/>
    <property type="match status" value="1"/>
</dbReference>
<dbReference type="Proteomes" id="UP000306050">
    <property type="component" value="Chromosome SGRAM_6"/>
</dbReference>
<reference evidence="1 2" key="1">
    <citation type="submission" date="2019-05" db="EMBL/GenBank/DDBJ databases">
        <title>Sporisorium graminicola CBS 10092 draft sequencing and annotation.</title>
        <authorList>
            <person name="Solano-Gonzalez S."/>
            <person name="Caddick M.X."/>
            <person name="Darby A."/>
        </authorList>
    </citation>
    <scope>NUCLEOTIDE SEQUENCE [LARGE SCALE GENOMIC DNA]</scope>
    <source>
        <strain evidence="1 2">CBS 10092</strain>
    </source>
</reference>